<organism evidence="1 2">
    <name type="scientific">Diacronema lutheri</name>
    <name type="common">Unicellular marine alga</name>
    <name type="synonym">Monochrysis lutheri</name>
    <dbReference type="NCBI Taxonomy" id="2081491"/>
    <lineage>
        <taxon>Eukaryota</taxon>
        <taxon>Haptista</taxon>
        <taxon>Haptophyta</taxon>
        <taxon>Pavlovophyceae</taxon>
        <taxon>Pavlovales</taxon>
        <taxon>Pavlovaceae</taxon>
        <taxon>Diacronema</taxon>
    </lineage>
</organism>
<dbReference type="OrthoDB" id="10290244at2759"/>
<dbReference type="Proteomes" id="UP000751190">
    <property type="component" value="Unassembled WGS sequence"/>
</dbReference>
<dbReference type="AlphaFoldDB" id="A0A8J5X654"/>
<feature type="non-terminal residue" evidence="1">
    <location>
        <position position="362"/>
    </location>
</feature>
<keyword evidence="2" id="KW-1185">Reference proteome</keyword>
<name>A0A8J5X654_DIALT</name>
<protein>
    <submittedName>
        <fullName evidence="1">Uncharacterized protein</fullName>
    </submittedName>
</protein>
<evidence type="ECO:0000313" key="1">
    <source>
        <dbReference type="EMBL" id="KAG8456943.1"/>
    </source>
</evidence>
<proteinExistence type="predicted"/>
<evidence type="ECO:0000313" key="2">
    <source>
        <dbReference type="Proteomes" id="UP000751190"/>
    </source>
</evidence>
<sequence>MAVGRERGGARPRDALVVACAMVCAARACGAGGSADELALGGWRARNRTTSAALDWPTAGRQCNASTRAGALGSVGALLFGARRFAYTPVRAGPAGAPAAPAATDGVASVVALLIEYRASSGTVQGFRQRLPGWHERLLGPHGLTLLLMLGPRTGVRDIAGVVDFAARLGLARTPCAGADAARACAALLGVDRGYVHFALRTAGAPSASSVLVGSVDVPLPRWALGVRAAKLDRWRTPMCNRANFAYVLSTAFYVHDMMRLRVLDYFEYAFKIDTDVAFIAQLPRVGGRTLGEQASAAGALFVKTSDDGMRDDANCTGNLNDFVETYLRAEGARCGVGRVRAAGERAREWGDATVMAYGNFV</sequence>
<reference evidence="1" key="1">
    <citation type="submission" date="2021-05" db="EMBL/GenBank/DDBJ databases">
        <title>The genome of the haptophyte Pavlova lutheri (Diacronema luteri, Pavlovales) - a model for lipid biosynthesis in eukaryotic algae.</title>
        <authorList>
            <person name="Hulatt C.J."/>
            <person name="Posewitz M.C."/>
        </authorList>
    </citation>
    <scope>NUCLEOTIDE SEQUENCE</scope>
    <source>
        <strain evidence="1">NIVA-4/92</strain>
    </source>
</reference>
<dbReference type="EMBL" id="JAGTXO010000096">
    <property type="protein sequence ID" value="KAG8456943.1"/>
    <property type="molecule type" value="Genomic_DNA"/>
</dbReference>
<accession>A0A8J5X654</accession>
<comment type="caution">
    <text evidence="1">The sequence shown here is derived from an EMBL/GenBank/DDBJ whole genome shotgun (WGS) entry which is preliminary data.</text>
</comment>
<gene>
    <name evidence="1" type="ORF">KFE25_012629</name>
</gene>